<accession>A0A1B6EF31</accession>
<proteinExistence type="predicted"/>
<dbReference type="AlphaFoldDB" id="A0A1B6EF31"/>
<evidence type="ECO:0000313" key="3">
    <source>
        <dbReference type="EMBL" id="JAS36537.1"/>
    </source>
</evidence>
<reference evidence="3" key="1">
    <citation type="submission" date="2015-12" db="EMBL/GenBank/DDBJ databases">
        <title>De novo transcriptome assembly of four potential Pierce s Disease insect vectors from Arizona vineyards.</title>
        <authorList>
            <person name="Tassone E.E."/>
        </authorList>
    </citation>
    <scope>NUCLEOTIDE SEQUENCE</scope>
</reference>
<gene>
    <name evidence="3" type="ORF">g.7235</name>
</gene>
<sequence>MHVNVLIILLIFLAVVSSLHRKKTRTTSGRRPDKVKKNYQYESDKSITDNSDTWSDSSESKMSTTRRFKWTTMKPELYINLPGFYPNFASTSRYKDPLDRYYYNDIPRIGNSKENHRNY</sequence>
<feature type="chain" id="PRO_5008582054" evidence="2">
    <location>
        <begin position="19"/>
        <end position="119"/>
    </location>
</feature>
<feature type="signal peptide" evidence="2">
    <location>
        <begin position="1"/>
        <end position="18"/>
    </location>
</feature>
<keyword evidence="2" id="KW-0732">Signal</keyword>
<evidence type="ECO:0000256" key="2">
    <source>
        <dbReference type="SAM" id="SignalP"/>
    </source>
</evidence>
<feature type="compositionally biased region" description="Polar residues" evidence="1">
    <location>
        <begin position="48"/>
        <end position="60"/>
    </location>
</feature>
<feature type="region of interest" description="Disordered" evidence="1">
    <location>
        <begin position="23"/>
        <end position="60"/>
    </location>
</feature>
<organism evidence="3">
    <name type="scientific">Clastoptera arizonana</name>
    <name type="common">Arizona spittle bug</name>
    <dbReference type="NCBI Taxonomy" id="38151"/>
    <lineage>
        <taxon>Eukaryota</taxon>
        <taxon>Metazoa</taxon>
        <taxon>Ecdysozoa</taxon>
        <taxon>Arthropoda</taxon>
        <taxon>Hexapoda</taxon>
        <taxon>Insecta</taxon>
        <taxon>Pterygota</taxon>
        <taxon>Neoptera</taxon>
        <taxon>Paraneoptera</taxon>
        <taxon>Hemiptera</taxon>
        <taxon>Auchenorrhyncha</taxon>
        <taxon>Cercopoidea</taxon>
        <taxon>Clastopteridae</taxon>
        <taxon>Clastoptera</taxon>
    </lineage>
</organism>
<dbReference type="EMBL" id="GEDC01000761">
    <property type="protein sequence ID" value="JAS36537.1"/>
    <property type="molecule type" value="Transcribed_RNA"/>
</dbReference>
<evidence type="ECO:0000256" key="1">
    <source>
        <dbReference type="SAM" id="MobiDB-lite"/>
    </source>
</evidence>
<name>A0A1B6EF31_9HEMI</name>
<protein>
    <submittedName>
        <fullName evidence="3">Uncharacterized protein</fullName>
    </submittedName>
</protein>